<dbReference type="RefSeq" id="WP_089916729.1">
    <property type="nucleotide sequence ID" value="NZ_FOBB01000005.1"/>
</dbReference>
<evidence type="ECO:0000256" key="1">
    <source>
        <dbReference type="SAM" id="MobiDB-lite"/>
    </source>
</evidence>
<organism evidence="2 3">
    <name type="scientific">Chitinophaga rupis</name>
    <dbReference type="NCBI Taxonomy" id="573321"/>
    <lineage>
        <taxon>Bacteria</taxon>
        <taxon>Pseudomonadati</taxon>
        <taxon>Bacteroidota</taxon>
        <taxon>Chitinophagia</taxon>
        <taxon>Chitinophagales</taxon>
        <taxon>Chitinophagaceae</taxon>
        <taxon>Chitinophaga</taxon>
    </lineage>
</organism>
<evidence type="ECO:0000313" key="3">
    <source>
        <dbReference type="Proteomes" id="UP000198984"/>
    </source>
</evidence>
<gene>
    <name evidence="2" type="ORF">SAMN04488505_105275</name>
</gene>
<evidence type="ECO:0000313" key="2">
    <source>
        <dbReference type="EMBL" id="SEM64282.1"/>
    </source>
</evidence>
<feature type="compositionally biased region" description="Polar residues" evidence="1">
    <location>
        <begin position="1"/>
        <end position="14"/>
    </location>
</feature>
<accession>A0A1H8A032</accession>
<keyword evidence="3" id="KW-1185">Reference proteome</keyword>
<protein>
    <submittedName>
        <fullName evidence="2">Uncharacterized protein</fullName>
    </submittedName>
</protein>
<proteinExistence type="predicted"/>
<feature type="region of interest" description="Disordered" evidence="1">
    <location>
        <begin position="1"/>
        <end position="25"/>
    </location>
</feature>
<dbReference type="AlphaFoldDB" id="A0A1H8A032"/>
<reference evidence="2 3" key="1">
    <citation type="submission" date="2016-10" db="EMBL/GenBank/DDBJ databases">
        <authorList>
            <person name="de Groot N.N."/>
        </authorList>
    </citation>
    <scope>NUCLEOTIDE SEQUENCE [LARGE SCALE GENOMIC DNA]</scope>
    <source>
        <strain evidence="2 3">DSM 21039</strain>
    </source>
</reference>
<name>A0A1H8A032_9BACT</name>
<dbReference type="Proteomes" id="UP000198984">
    <property type="component" value="Unassembled WGS sequence"/>
</dbReference>
<sequence length="157" mass="17344">MNTDVKTTASNGNPKVSEVDHAGGPIKREDANKLLDHYLKIKKKFQLIAPALDPEIKGLLGSDGNGFAFSLNEVLRVLKIEQPPSIENQYLLVLMGANLQESKPPTDPHTPTIILIGASSDDEKTYFAYKDVNPTEHPPKVYEPVLKEVEELILVTQ</sequence>
<dbReference type="EMBL" id="FOBB01000005">
    <property type="protein sequence ID" value="SEM64282.1"/>
    <property type="molecule type" value="Genomic_DNA"/>
</dbReference>